<protein>
    <recommendedName>
        <fullName evidence="2">Gag/pol protein</fullName>
    </recommendedName>
</protein>
<name>A0AAW2TAM1_9LAMI</name>
<dbReference type="CDD" id="cd09272">
    <property type="entry name" value="RNase_HI_RT_Ty1"/>
    <property type="match status" value="1"/>
</dbReference>
<evidence type="ECO:0008006" key="2">
    <source>
        <dbReference type="Google" id="ProtNLM"/>
    </source>
</evidence>
<organism evidence="1">
    <name type="scientific">Sesamum latifolium</name>
    <dbReference type="NCBI Taxonomy" id="2727402"/>
    <lineage>
        <taxon>Eukaryota</taxon>
        <taxon>Viridiplantae</taxon>
        <taxon>Streptophyta</taxon>
        <taxon>Embryophyta</taxon>
        <taxon>Tracheophyta</taxon>
        <taxon>Spermatophyta</taxon>
        <taxon>Magnoliopsida</taxon>
        <taxon>eudicotyledons</taxon>
        <taxon>Gunneridae</taxon>
        <taxon>Pentapetalae</taxon>
        <taxon>asterids</taxon>
        <taxon>lamiids</taxon>
        <taxon>Lamiales</taxon>
        <taxon>Pedaliaceae</taxon>
        <taxon>Sesamum</taxon>
    </lineage>
</organism>
<proteinExistence type="predicted"/>
<comment type="caution">
    <text evidence="1">The sequence shown here is derived from an EMBL/GenBank/DDBJ whole genome shotgun (WGS) entry which is preliminary data.</text>
</comment>
<sequence>MFLIYDGGELILEGYNDASFRSNNDDAKSRSSFVFKMNGCVVAWKSSKKAVIADSTMEAEYIVTSEATKEAIWMKSYIQKLCVVPSITELVLIF</sequence>
<dbReference type="AlphaFoldDB" id="A0AAW2TAM1"/>
<reference evidence="1" key="1">
    <citation type="submission" date="2020-06" db="EMBL/GenBank/DDBJ databases">
        <authorList>
            <person name="Li T."/>
            <person name="Hu X."/>
            <person name="Zhang T."/>
            <person name="Song X."/>
            <person name="Zhang H."/>
            <person name="Dai N."/>
            <person name="Sheng W."/>
            <person name="Hou X."/>
            <person name="Wei L."/>
        </authorList>
    </citation>
    <scope>NUCLEOTIDE SEQUENCE</scope>
    <source>
        <strain evidence="1">KEN1</strain>
        <tissue evidence="1">Leaf</tissue>
    </source>
</reference>
<dbReference type="PANTHER" id="PTHR11439">
    <property type="entry name" value="GAG-POL-RELATED RETROTRANSPOSON"/>
    <property type="match status" value="1"/>
</dbReference>
<reference evidence="1" key="2">
    <citation type="journal article" date="2024" name="Plant">
        <title>Genomic evolution and insights into agronomic trait innovations of Sesamum species.</title>
        <authorList>
            <person name="Miao H."/>
            <person name="Wang L."/>
            <person name="Qu L."/>
            <person name="Liu H."/>
            <person name="Sun Y."/>
            <person name="Le M."/>
            <person name="Wang Q."/>
            <person name="Wei S."/>
            <person name="Zheng Y."/>
            <person name="Lin W."/>
            <person name="Duan Y."/>
            <person name="Cao H."/>
            <person name="Xiong S."/>
            <person name="Wang X."/>
            <person name="Wei L."/>
            <person name="Li C."/>
            <person name="Ma Q."/>
            <person name="Ju M."/>
            <person name="Zhao R."/>
            <person name="Li G."/>
            <person name="Mu C."/>
            <person name="Tian Q."/>
            <person name="Mei H."/>
            <person name="Zhang T."/>
            <person name="Gao T."/>
            <person name="Zhang H."/>
        </authorList>
    </citation>
    <scope>NUCLEOTIDE SEQUENCE</scope>
    <source>
        <strain evidence="1">KEN1</strain>
    </source>
</reference>
<dbReference type="EMBL" id="JACGWN010000015">
    <property type="protein sequence ID" value="KAL0401980.1"/>
    <property type="molecule type" value="Genomic_DNA"/>
</dbReference>
<gene>
    <name evidence="1" type="ORF">Slati_4227900</name>
</gene>
<evidence type="ECO:0000313" key="1">
    <source>
        <dbReference type="EMBL" id="KAL0401980.1"/>
    </source>
</evidence>
<dbReference type="PANTHER" id="PTHR11439:SF496">
    <property type="entry name" value="RNA-DIRECTED DNA POLYMERASE"/>
    <property type="match status" value="1"/>
</dbReference>
<accession>A0AAW2TAM1</accession>